<evidence type="ECO:0000313" key="1">
    <source>
        <dbReference type="EMBL" id="VDD85464.1"/>
    </source>
</evidence>
<evidence type="ECO:0000313" key="2">
    <source>
        <dbReference type="Proteomes" id="UP000274131"/>
    </source>
</evidence>
<reference evidence="3" key="1">
    <citation type="submission" date="2017-02" db="UniProtKB">
        <authorList>
            <consortium name="WormBaseParasite"/>
        </authorList>
    </citation>
    <scope>IDENTIFICATION</scope>
</reference>
<dbReference type="EMBL" id="UXUI01001564">
    <property type="protein sequence ID" value="VDD85464.1"/>
    <property type="molecule type" value="Genomic_DNA"/>
</dbReference>
<dbReference type="AlphaFoldDB" id="A0A0N4UU42"/>
<dbReference type="InterPro" id="IPR005312">
    <property type="entry name" value="DUF1759"/>
</dbReference>
<organism evidence="3">
    <name type="scientific">Enterobius vermicularis</name>
    <name type="common">Human pinworm</name>
    <dbReference type="NCBI Taxonomy" id="51028"/>
    <lineage>
        <taxon>Eukaryota</taxon>
        <taxon>Metazoa</taxon>
        <taxon>Ecdysozoa</taxon>
        <taxon>Nematoda</taxon>
        <taxon>Chromadorea</taxon>
        <taxon>Rhabditida</taxon>
        <taxon>Spirurina</taxon>
        <taxon>Oxyuridomorpha</taxon>
        <taxon>Oxyuroidea</taxon>
        <taxon>Oxyuridae</taxon>
        <taxon>Enterobius</taxon>
    </lineage>
</organism>
<dbReference type="STRING" id="51028.A0A0N4UU42"/>
<evidence type="ECO:0000313" key="3">
    <source>
        <dbReference type="WBParaSite" id="EVEC_0000088501-mRNA-1"/>
    </source>
</evidence>
<proteinExistence type="predicted"/>
<accession>A0A0N4UU42</accession>
<dbReference type="Pfam" id="PF03564">
    <property type="entry name" value="DUF1759"/>
    <property type="match status" value="1"/>
</dbReference>
<gene>
    <name evidence="1" type="ORF">EVEC_LOCUS607</name>
</gene>
<dbReference type="WBParaSite" id="EVEC_0000088501-mRNA-1">
    <property type="protein sequence ID" value="EVEC_0000088501-mRNA-1"/>
    <property type="gene ID" value="EVEC_0000088501"/>
</dbReference>
<reference evidence="1 2" key="2">
    <citation type="submission" date="2018-10" db="EMBL/GenBank/DDBJ databases">
        <authorList>
            <consortium name="Pathogen Informatics"/>
        </authorList>
    </citation>
    <scope>NUCLEOTIDE SEQUENCE [LARGE SCALE GENOMIC DNA]</scope>
</reference>
<dbReference type="OrthoDB" id="5857529at2759"/>
<sequence length="372" mass="43007">MSQKPENLLTEIDATNEQLAHLRFSRERLQQRAYRHNNQSSAQTQATSPAITPQAQLAVNETVEQQPTPIFSQFPYPSLQNSDVNPLKLPQFLGNLKDWPAYWSTFQELIHSTTMFDIRKLCYFCETLSGPPNILVSNFAKRPENYIAAIKLLNNTYEHEHVIRALLHRDLQTISPITYENDLPQLLCTLESVFRKLITLGNGINHSNIVAAIKAKLPFRTLQQRCRAKRQNPQWSFSHLCQLIKETVADRHQARAITTLVTIYKAFSGTRNLVATTARPPQQKTTKPSLKQVPTTKCAFCEGRHYNDQCPVYKSTDERHTRATQKRLCIHCLRPGHFTKTCKSRLKRALTAKVIIPQYYVLRRLRRLRRHQ</sequence>
<protein>
    <submittedName>
        <fullName evidence="3">CCHC-type domain-containing protein</fullName>
    </submittedName>
</protein>
<keyword evidence="2" id="KW-1185">Reference proteome</keyword>
<dbReference type="PANTHER" id="PTHR47331">
    <property type="entry name" value="PHD-TYPE DOMAIN-CONTAINING PROTEIN"/>
    <property type="match status" value="1"/>
</dbReference>
<dbReference type="Proteomes" id="UP000274131">
    <property type="component" value="Unassembled WGS sequence"/>
</dbReference>
<name>A0A0N4UU42_ENTVE</name>